<keyword evidence="2" id="KW-0408">Iron</keyword>
<keyword evidence="3" id="KW-0411">Iron-sulfur</keyword>
<evidence type="ECO:0000256" key="3">
    <source>
        <dbReference type="ARBA" id="ARBA00023014"/>
    </source>
</evidence>
<dbReference type="EMBL" id="CYSC01000021">
    <property type="protein sequence ID" value="CUH71478.1"/>
    <property type="molecule type" value="Genomic_DNA"/>
</dbReference>
<feature type="domain" description="Radical SAM core" evidence="5">
    <location>
        <begin position="81"/>
        <end position="318"/>
    </location>
</feature>
<accession>A0A0P1G9B2</accession>
<reference evidence="6 8" key="1">
    <citation type="submission" date="2015-09" db="EMBL/GenBank/DDBJ databases">
        <authorList>
            <person name="Rodrigo-Torres L."/>
            <person name="Arahal D.R."/>
        </authorList>
    </citation>
    <scope>NUCLEOTIDE SEQUENCE [LARGE SCALE GENOMIC DNA]</scope>
    <source>
        <strain evidence="6 8">CECT 5118</strain>
    </source>
</reference>
<organism evidence="7 9">
    <name type="scientific">Thalassovita autumnalis</name>
    <dbReference type="NCBI Taxonomy" id="2072972"/>
    <lineage>
        <taxon>Bacteria</taxon>
        <taxon>Pseudomonadati</taxon>
        <taxon>Pseudomonadota</taxon>
        <taxon>Alphaproteobacteria</taxon>
        <taxon>Rhodobacterales</taxon>
        <taxon>Roseobacteraceae</taxon>
        <taxon>Thalassovita</taxon>
    </lineage>
</organism>
<reference evidence="7 9" key="2">
    <citation type="submission" date="2015-09" db="EMBL/GenBank/DDBJ databases">
        <authorList>
            <consortium name="Swine Surveillance"/>
        </authorList>
    </citation>
    <scope>NUCLEOTIDE SEQUENCE [LARGE SCALE GENOMIC DNA]</scope>
    <source>
        <strain evidence="7 9">5120</strain>
    </source>
</reference>
<dbReference type="PANTHER" id="PTHR43432">
    <property type="entry name" value="SLR0285 PROTEIN"/>
    <property type="match status" value="1"/>
</dbReference>
<name>A0A0P1G9B2_9RHOB</name>
<dbReference type="Proteomes" id="UP000051086">
    <property type="component" value="Unassembled WGS sequence"/>
</dbReference>
<dbReference type="EMBL" id="CYSB01000027">
    <property type="protein sequence ID" value="CUH66715.1"/>
    <property type="molecule type" value="Genomic_DNA"/>
</dbReference>
<evidence type="ECO:0000313" key="9">
    <source>
        <dbReference type="Proteomes" id="UP000051887"/>
    </source>
</evidence>
<dbReference type="SFLD" id="SFLDG01084">
    <property type="entry name" value="Uncharacterised_Radical_SAM_Su"/>
    <property type="match status" value="1"/>
</dbReference>
<proteinExistence type="predicted"/>
<dbReference type="InterPro" id="IPR058240">
    <property type="entry name" value="rSAM_sf"/>
</dbReference>
<evidence type="ECO:0000313" key="8">
    <source>
        <dbReference type="Proteomes" id="UP000051086"/>
    </source>
</evidence>
<dbReference type="InterPro" id="IPR040086">
    <property type="entry name" value="MJ0683-like"/>
</dbReference>
<evidence type="ECO:0000256" key="2">
    <source>
        <dbReference type="ARBA" id="ARBA00023004"/>
    </source>
</evidence>
<dbReference type="GO" id="GO:0046872">
    <property type="term" value="F:metal ion binding"/>
    <property type="evidence" value="ECO:0007669"/>
    <property type="project" value="UniProtKB-KW"/>
</dbReference>
<dbReference type="SFLD" id="SFLDS00029">
    <property type="entry name" value="Radical_SAM"/>
    <property type="match status" value="1"/>
</dbReference>
<keyword evidence="8" id="KW-1185">Reference proteome</keyword>
<evidence type="ECO:0000256" key="1">
    <source>
        <dbReference type="ARBA" id="ARBA00022723"/>
    </source>
</evidence>
<dbReference type="PROSITE" id="PS51918">
    <property type="entry name" value="RADICAL_SAM"/>
    <property type="match status" value="1"/>
</dbReference>
<dbReference type="CDD" id="cd01335">
    <property type="entry name" value="Radical_SAM"/>
    <property type="match status" value="1"/>
</dbReference>
<dbReference type="SUPFAM" id="SSF102114">
    <property type="entry name" value="Radical SAM enzymes"/>
    <property type="match status" value="1"/>
</dbReference>
<dbReference type="Pfam" id="PF04055">
    <property type="entry name" value="Radical_SAM"/>
    <property type="match status" value="1"/>
</dbReference>
<gene>
    <name evidence="6" type="ORF">TL5118_01872</name>
    <name evidence="7" type="ORF">TL5120_01264</name>
</gene>
<evidence type="ECO:0000259" key="5">
    <source>
        <dbReference type="PROSITE" id="PS51918"/>
    </source>
</evidence>
<dbReference type="NCBIfam" id="NF033668">
    <property type="entry name" value="rSAM_PA0069"/>
    <property type="match status" value="1"/>
</dbReference>
<dbReference type="InterPro" id="IPR007197">
    <property type="entry name" value="rSAM"/>
</dbReference>
<dbReference type="AlphaFoldDB" id="A0A0P1G9B2"/>
<dbReference type="PANTHER" id="PTHR43432:SF3">
    <property type="entry name" value="SLR0285 PROTEIN"/>
    <property type="match status" value="1"/>
</dbReference>
<dbReference type="Proteomes" id="UP000051887">
    <property type="component" value="Unassembled WGS sequence"/>
</dbReference>
<dbReference type="Gene3D" id="3.80.30.30">
    <property type="match status" value="1"/>
</dbReference>
<dbReference type="InterPro" id="IPR006638">
    <property type="entry name" value="Elp3/MiaA/NifB-like_rSAM"/>
</dbReference>
<evidence type="ECO:0000256" key="4">
    <source>
        <dbReference type="SAM" id="MobiDB-lite"/>
    </source>
</evidence>
<dbReference type="GO" id="GO:0051536">
    <property type="term" value="F:iron-sulfur cluster binding"/>
    <property type="evidence" value="ECO:0007669"/>
    <property type="project" value="UniProtKB-KW"/>
</dbReference>
<feature type="region of interest" description="Disordered" evidence="4">
    <location>
        <begin position="1"/>
        <end position="38"/>
    </location>
</feature>
<evidence type="ECO:0000313" key="7">
    <source>
        <dbReference type="EMBL" id="CUH71478.1"/>
    </source>
</evidence>
<dbReference type="GO" id="GO:0003824">
    <property type="term" value="F:catalytic activity"/>
    <property type="evidence" value="ECO:0007669"/>
    <property type="project" value="InterPro"/>
</dbReference>
<sequence length="377" mass="42328">MHRKPAPEDPAPPQHAAMPIAPQRRRGRAAASNDTGRFERFERMPFDDGWQDGQTVAEEARIVTEVRLERPKSLITYNRSPDLPFDRSINPYRGCEHGCIYCFARPSHAYLGLSPGLDFETRLIARTGAAEVLSRELRRKSYQVATMALGTNTDPYQPIERDLEIVRNCLKVLRDFNHPLAIVTKGTLVERDIDILQDMAAKGLVRVGISLTTLDADLSRRMEPRVPSPKRRLQIIERLSAAGIPVRLMASPMVPGLSDPELEAILTAGQAAGARSASWIMLRLPREVSPLFQAWLAEHYPDRAGRVMARLREMHGGQAYSAEWGKRMRGEGHYAQILSHRFKLAARRLGLDQPQPALRCDLFAPPPRPGDQMALDL</sequence>
<evidence type="ECO:0000313" key="6">
    <source>
        <dbReference type="EMBL" id="CUH66715.1"/>
    </source>
</evidence>
<dbReference type="SMART" id="SM00729">
    <property type="entry name" value="Elp3"/>
    <property type="match status" value="1"/>
</dbReference>
<keyword evidence="1" id="KW-0479">Metal-binding</keyword>
<protein>
    <submittedName>
        <fullName evidence="7">Radical SAM superfamily protein</fullName>
    </submittedName>
</protein>